<dbReference type="AlphaFoldDB" id="A0A3M8VL62"/>
<dbReference type="SUPFAM" id="SSF47384">
    <property type="entry name" value="Homodimeric domain of signal transducing histidine kinase"/>
    <property type="match status" value="1"/>
</dbReference>
<dbReference type="PANTHER" id="PTHR45436">
    <property type="entry name" value="SENSOR HISTIDINE KINASE YKOH"/>
    <property type="match status" value="1"/>
</dbReference>
<dbReference type="InterPro" id="IPR003594">
    <property type="entry name" value="HATPase_dom"/>
</dbReference>
<keyword evidence="10" id="KW-0472">Membrane</keyword>
<dbReference type="Gene3D" id="3.30.565.10">
    <property type="entry name" value="Histidine kinase-like ATPase, C-terminal domain"/>
    <property type="match status" value="1"/>
</dbReference>
<dbReference type="InterPro" id="IPR050428">
    <property type="entry name" value="TCS_sensor_his_kinase"/>
</dbReference>
<organism evidence="12 13">
    <name type="scientific">Streptomyces botrytidirepellens</name>
    <dbReference type="NCBI Taxonomy" id="2486417"/>
    <lineage>
        <taxon>Bacteria</taxon>
        <taxon>Bacillati</taxon>
        <taxon>Actinomycetota</taxon>
        <taxon>Actinomycetes</taxon>
        <taxon>Kitasatosporales</taxon>
        <taxon>Streptomycetaceae</taxon>
        <taxon>Streptomyces</taxon>
    </lineage>
</organism>
<dbReference type="PRINTS" id="PR00344">
    <property type="entry name" value="BCTRLSENSOR"/>
</dbReference>
<dbReference type="Pfam" id="PF02518">
    <property type="entry name" value="HATPase_c"/>
    <property type="match status" value="1"/>
</dbReference>
<dbReference type="SUPFAM" id="SSF55785">
    <property type="entry name" value="PYP-like sensor domain (PAS domain)"/>
    <property type="match status" value="1"/>
</dbReference>
<evidence type="ECO:0000256" key="3">
    <source>
        <dbReference type="ARBA" id="ARBA00012438"/>
    </source>
</evidence>
<evidence type="ECO:0000256" key="7">
    <source>
        <dbReference type="ARBA" id="ARBA00022777"/>
    </source>
</evidence>
<keyword evidence="6" id="KW-0812">Transmembrane</keyword>
<dbReference type="CDD" id="cd00130">
    <property type="entry name" value="PAS"/>
    <property type="match status" value="1"/>
</dbReference>
<dbReference type="SMART" id="SM00387">
    <property type="entry name" value="HATPase_c"/>
    <property type="match status" value="1"/>
</dbReference>
<keyword evidence="9" id="KW-0902">Two-component regulatory system</keyword>
<dbReference type="GO" id="GO:0005886">
    <property type="term" value="C:plasma membrane"/>
    <property type="evidence" value="ECO:0007669"/>
    <property type="project" value="UniProtKB-SubCell"/>
</dbReference>
<dbReference type="EMBL" id="RIBZ01000314">
    <property type="protein sequence ID" value="RNG18306.1"/>
    <property type="molecule type" value="Genomic_DNA"/>
</dbReference>
<comment type="subcellular location">
    <subcellularLocation>
        <location evidence="2">Cell membrane</location>
    </subcellularLocation>
</comment>
<dbReference type="InterPro" id="IPR013767">
    <property type="entry name" value="PAS_fold"/>
</dbReference>
<proteinExistence type="predicted"/>
<evidence type="ECO:0000256" key="2">
    <source>
        <dbReference type="ARBA" id="ARBA00004236"/>
    </source>
</evidence>
<evidence type="ECO:0000256" key="1">
    <source>
        <dbReference type="ARBA" id="ARBA00000085"/>
    </source>
</evidence>
<dbReference type="GO" id="GO:0006355">
    <property type="term" value="P:regulation of DNA-templated transcription"/>
    <property type="evidence" value="ECO:0007669"/>
    <property type="project" value="InterPro"/>
</dbReference>
<dbReference type="PROSITE" id="PS50109">
    <property type="entry name" value="HIS_KIN"/>
    <property type="match status" value="1"/>
</dbReference>
<sequence length="421" mass="45436">MDHSAYDMVTATSGRIRVALRPLRRCGRAAYGMGAAGRPGFPAPWIEDGSSIDFIIVCTYFGRDEGIWLLQERTEGKPVNGAGHSHHERQAMASATASAAAAVADPDGIIAIDDRGLILCCNTTAAELFARPAQQLIGQPFGFPLVPAPPARIELLRAGGASVTVDMLLTATTPGDMGLYIATLRDIARRREAESEFRDAMERQQVVVGVAAHELHGPLFKVRTLVNTLRDPGSVLTGEQRDEMIDRIGDTVLGLQALLDKLMLGARIDVSAGSFAHVVPLRAFLLERLRELGERGERVRLVCPDGLAVLADRDELAAMVDNYLDNAFAHGLPPVEVCVTEQNGWIDLRVCDRGPSVPEAFVPQLFQRFSRPPHHHPDVGGAGLGLWIVAAFAEANSGRAWYEPNPGGGSCFCLRLTRAAI</sequence>
<keyword evidence="8" id="KW-1133">Transmembrane helix</keyword>
<dbReference type="EC" id="2.7.13.3" evidence="3"/>
<protein>
    <recommendedName>
        <fullName evidence="3">histidine kinase</fullName>
        <ecNumber evidence="3">2.7.13.3</ecNumber>
    </recommendedName>
</protein>
<evidence type="ECO:0000256" key="6">
    <source>
        <dbReference type="ARBA" id="ARBA00022692"/>
    </source>
</evidence>
<keyword evidence="5" id="KW-0808">Transferase</keyword>
<evidence type="ECO:0000256" key="9">
    <source>
        <dbReference type="ARBA" id="ARBA00023012"/>
    </source>
</evidence>
<evidence type="ECO:0000259" key="11">
    <source>
        <dbReference type="PROSITE" id="PS50109"/>
    </source>
</evidence>
<dbReference type="Gene3D" id="3.30.450.20">
    <property type="entry name" value="PAS domain"/>
    <property type="match status" value="1"/>
</dbReference>
<dbReference type="InterPro" id="IPR036097">
    <property type="entry name" value="HisK_dim/P_sf"/>
</dbReference>
<name>A0A3M8VL62_9ACTN</name>
<dbReference type="InterPro" id="IPR005467">
    <property type="entry name" value="His_kinase_dom"/>
</dbReference>
<accession>A0A3M8VL62</accession>
<keyword evidence="13" id="KW-1185">Reference proteome</keyword>
<comment type="caution">
    <text evidence="12">The sequence shown here is derived from an EMBL/GenBank/DDBJ whole genome shotgun (WGS) entry which is preliminary data.</text>
</comment>
<evidence type="ECO:0000256" key="8">
    <source>
        <dbReference type="ARBA" id="ARBA00022989"/>
    </source>
</evidence>
<dbReference type="InterPro" id="IPR004358">
    <property type="entry name" value="Sig_transdc_His_kin-like_C"/>
</dbReference>
<comment type="catalytic activity">
    <reaction evidence="1">
        <text>ATP + protein L-histidine = ADP + protein N-phospho-L-histidine.</text>
        <dbReference type="EC" id="2.7.13.3"/>
    </reaction>
</comment>
<dbReference type="Pfam" id="PF00989">
    <property type="entry name" value="PAS"/>
    <property type="match status" value="1"/>
</dbReference>
<dbReference type="InterPro" id="IPR036890">
    <property type="entry name" value="HATPase_C_sf"/>
</dbReference>
<dbReference type="InterPro" id="IPR035965">
    <property type="entry name" value="PAS-like_dom_sf"/>
</dbReference>
<reference evidence="12 13" key="1">
    <citation type="submission" date="2018-11" db="EMBL/GenBank/DDBJ databases">
        <title>The Potential of Streptomyces as Biocontrol Agents against the Tomato grey mould, Botrytis cinerea (Gray mold) Frontiers in Microbiology.</title>
        <authorList>
            <person name="Li D."/>
        </authorList>
    </citation>
    <scope>NUCLEOTIDE SEQUENCE [LARGE SCALE GENOMIC DNA]</scope>
    <source>
        <strain evidence="12 13">NEAU-LD23</strain>
    </source>
</reference>
<keyword evidence="7 12" id="KW-0418">Kinase</keyword>
<dbReference type="SUPFAM" id="SSF55874">
    <property type="entry name" value="ATPase domain of HSP90 chaperone/DNA topoisomerase II/histidine kinase"/>
    <property type="match status" value="1"/>
</dbReference>
<dbReference type="Proteomes" id="UP000275401">
    <property type="component" value="Unassembled WGS sequence"/>
</dbReference>
<evidence type="ECO:0000256" key="10">
    <source>
        <dbReference type="ARBA" id="ARBA00023136"/>
    </source>
</evidence>
<dbReference type="GO" id="GO:0000155">
    <property type="term" value="F:phosphorelay sensor kinase activity"/>
    <property type="evidence" value="ECO:0007669"/>
    <property type="project" value="InterPro"/>
</dbReference>
<dbReference type="PANTHER" id="PTHR45436:SF5">
    <property type="entry name" value="SENSOR HISTIDINE KINASE TRCS"/>
    <property type="match status" value="1"/>
</dbReference>
<evidence type="ECO:0000313" key="12">
    <source>
        <dbReference type="EMBL" id="RNG18306.1"/>
    </source>
</evidence>
<evidence type="ECO:0000256" key="5">
    <source>
        <dbReference type="ARBA" id="ARBA00022679"/>
    </source>
</evidence>
<evidence type="ECO:0000313" key="13">
    <source>
        <dbReference type="Proteomes" id="UP000275401"/>
    </source>
</evidence>
<gene>
    <name evidence="12" type="ORF">EEJ42_26995</name>
</gene>
<dbReference type="InterPro" id="IPR000014">
    <property type="entry name" value="PAS"/>
</dbReference>
<evidence type="ECO:0000256" key="4">
    <source>
        <dbReference type="ARBA" id="ARBA00022553"/>
    </source>
</evidence>
<feature type="domain" description="Histidine kinase" evidence="11">
    <location>
        <begin position="210"/>
        <end position="420"/>
    </location>
</feature>
<keyword evidence="4" id="KW-0597">Phosphoprotein</keyword>